<dbReference type="GO" id="GO:0006164">
    <property type="term" value="P:purine nucleotide biosynthetic process"/>
    <property type="evidence" value="ECO:0007669"/>
    <property type="project" value="UniProtKB-KW"/>
</dbReference>
<dbReference type="InterPro" id="IPR016185">
    <property type="entry name" value="PreATP-grasp_dom_sf"/>
</dbReference>
<keyword evidence="4" id="KW-0479">Metal-binding</keyword>
<dbReference type="SMART" id="SM01210">
    <property type="entry name" value="GARS_C"/>
    <property type="match status" value="1"/>
</dbReference>
<dbReference type="GO" id="GO:0005524">
    <property type="term" value="F:ATP binding"/>
    <property type="evidence" value="ECO:0007669"/>
    <property type="project" value="UniProtKB-UniRule"/>
</dbReference>
<dbReference type="InterPro" id="IPR020562">
    <property type="entry name" value="PRibGlycinamide_synth_N"/>
</dbReference>
<dbReference type="Pfam" id="PF01071">
    <property type="entry name" value="GARS_A"/>
    <property type="match status" value="1"/>
</dbReference>
<evidence type="ECO:0000256" key="6">
    <source>
        <dbReference type="ARBA" id="ARBA00022755"/>
    </source>
</evidence>
<sequence>MPHLNTHHVPGPRCHHAIIYGLRSQEYIPGRLRASAQGHAGGRVRVHVIASAANEKVDVLIVGGGGREHALAWKLSQSPLLNTLFCAPGNPGISAEAHVVAVADLNVHSHPEVVHWCQEKGIGLVLVGPEAPLVAGLVDTLKQSGIRAFGPTAAAAQLEGSKAFLKDLCREYAIPTGSYAVFSEPEPAKRYIREQGAPIVVKAVGLAAGKGVVVAHGLEVALTAVDDMLVQQKFGDAGSEIIVEEFLDGEEASFFALIDGNNCVALASAQDHKAVGEGDTGPNTGGMGAYSPAPVVTPDVEAQVMEEIVQRTASAMVDRGTPFSGVLFAGLMIRDGKARLLEHNVRFGDPECQCLMMRLQSDLLEVLLAAADGRLGKAQLQWSPKKALAVVLAAKGYPGSYQKGSVIGNLGDIQEAKVFHAGTSGGESDDIIATGGRVLAVTALADTVEAAQAKAYKAVDQIHWPEGFCRRDIGWRAVERERT</sequence>
<dbReference type="SUPFAM" id="SSF56059">
    <property type="entry name" value="Glutathione synthetase ATP-binding domain-like"/>
    <property type="match status" value="1"/>
</dbReference>
<keyword evidence="3" id="KW-0436">Ligase</keyword>
<dbReference type="GO" id="GO:0004637">
    <property type="term" value="F:phosphoribosylamine-glycine ligase activity"/>
    <property type="evidence" value="ECO:0007669"/>
    <property type="project" value="UniProtKB-EC"/>
</dbReference>
<dbReference type="FunFam" id="3.30.1490.20:FF:000006">
    <property type="entry name" value="phosphoribosylamine--glycine ligase, chloroplastic-like"/>
    <property type="match status" value="1"/>
</dbReference>
<dbReference type="Gene3D" id="3.30.470.20">
    <property type="entry name" value="ATP-grasp fold, B domain"/>
    <property type="match status" value="1"/>
</dbReference>
<evidence type="ECO:0000313" key="15">
    <source>
        <dbReference type="Proteomes" id="UP001314263"/>
    </source>
</evidence>
<dbReference type="InterPro" id="IPR020560">
    <property type="entry name" value="PRibGlycinamide_synth_C-dom"/>
</dbReference>
<dbReference type="Gene3D" id="3.90.600.10">
    <property type="entry name" value="Phosphoribosylglycinamide synthetase, C-terminal domain"/>
    <property type="match status" value="1"/>
</dbReference>
<comment type="pathway">
    <text evidence="1">Purine metabolism; IMP biosynthesis via de novo pathway; N(1)-(5-phospho-D-ribosyl)glycinamide from 5-phospho-alpha-D-ribose 1-diphosphate: step 2/2.</text>
</comment>
<evidence type="ECO:0000256" key="10">
    <source>
        <dbReference type="ARBA" id="ARBA00042242"/>
    </source>
</evidence>
<evidence type="ECO:0000256" key="5">
    <source>
        <dbReference type="ARBA" id="ARBA00022741"/>
    </source>
</evidence>
<dbReference type="PROSITE" id="PS00184">
    <property type="entry name" value="GARS"/>
    <property type="match status" value="1"/>
</dbReference>
<dbReference type="SMART" id="SM01209">
    <property type="entry name" value="GARS_A"/>
    <property type="match status" value="1"/>
</dbReference>
<evidence type="ECO:0000256" key="11">
    <source>
        <dbReference type="ARBA" id="ARBA00042864"/>
    </source>
</evidence>
<evidence type="ECO:0000259" key="13">
    <source>
        <dbReference type="PROSITE" id="PS50975"/>
    </source>
</evidence>
<dbReference type="SUPFAM" id="SSF51246">
    <property type="entry name" value="Rudiment single hybrid motif"/>
    <property type="match status" value="1"/>
</dbReference>
<dbReference type="GO" id="GO:0046872">
    <property type="term" value="F:metal ion binding"/>
    <property type="evidence" value="ECO:0007669"/>
    <property type="project" value="UniProtKB-KW"/>
</dbReference>
<dbReference type="FunFam" id="3.40.50.20:FF:000006">
    <property type="entry name" value="Phosphoribosylamine--glycine ligase, chloroplastic"/>
    <property type="match status" value="1"/>
</dbReference>
<evidence type="ECO:0000256" key="1">
    <source>
        <dbReference type="ARBA" id="ARBA00005174"/>
    </source>
</evidence>
<dbReference type="InterPro" id="IPR013815">
    <property type="entry name" value="ATP_grasp_subdomain_1"/>
</dbReference>
<dbReference type="PANTHER" id="PTHR43472">
    <property type="entry name" value="PHOSPHORIBOSYLAMINE--GLYCINE LIGASE"/>
    <property type="match status" value="1"/>
</dbReference>
<dbReference type="EC" id="6.3.4.13" evidence="2"/>
<name>A0AAV1I3S4_9CHLO</name>
<dbReference type="Proteomes" id="UP001314263">
    <property type="component" value="Unassembled WGS sequence"/>
</dbReference>
<dbReference type="GO" id="GO:0009113">
    <property type="term" value="P:purine nucleobase biosynthetic process"/>
    <property type="evidence" value="ECO:0007669"/>
    <property type="project" value="InterPro"/>
</dbReference>
<evidence type="ECO:0000313" key="14">
    <source>
        <dbReference type="EMBL" id="CAK0780871.1"/>
    </source>
</evidence>
<comment type="similarity">
    <text evidence="9">Belongs to the GARS family.</text>
</comment>
<protein>
    <recommendedName>
        <fullName evidence="2">phosphoribosylamine--glycine ligase</fullName>
        <ecNumber evidence="2">6.3.4.13</ecNumber>
    </recommendedName>
    <alternativeName>
        <fullName evidence="10">Glycinamide ribonucleotide synthetase</fullName>
    </alternativeName>
    <alternativeName>
        <fullName evidence="11">Phosphoribosylglycinamide synthetase</fullName>
    </alternativeName>
</protein>
<comment type="caution">
    <text evidence="14">The sequence shown here is derived from an EMBL/GenBank/DDBJ whole genome shotgun (WGS) entry which is preliminary data.</text>
</comment>
<dbReference type="InterPro" id="IPR020559">
    <property type="entry name" value="PRibGlycinamide_synth_CS"/>
</dbReference>
<dbReference type="Pfam" id="PF02844">
    <property type="entry name" value="GARS_N"/>
    <property type="match status" value="1"/>
</dbReference>
<evidence type="ECO:0000256" key="2">
    <source>
        <dbReference type="ARBA" id="ARBA00013255"/>
    </source>
</evidence>
<evidence type="ECO:0000256" key="4">
    <source>
        <dbReference type="ARBA" id="ARBA00022723"/>
    </source>
</evidence>
<evidence type="ECO:0000256" key="9">
    <source>
        <dbReference type="ARBA" id="ARBA00038345"/>
    </source>
</evidence>
<gene>
    <name evidence="14" type="ORF">CVIRNUC_005204</name>
</gene>
<dbReference type="InterPro" id="IPR020561">
    <property type="entry name" value="PRibGlycinamid_synth_ATP-grasp"/>
</dbReference>
<keyword evidence="7 12" id="KW-0067">ATP-binding</keyword>
<keyword evidence="6" id="KW-0658">Purine biosynthesis</keyword>
<dbReference type="InterPro" id="IPR011054">
    <property type="entry name" value="Rudment_hybrid_motif"/>
</dbReference>
<dbReference type="Gene3D" id="3.40.50.20">
    <property type="match status" value="1"/>
</dbReference>
<reference evidence="14 15" key="1">
    <citation type="submission" date="2023-10" db="EMBL/GenBank/DDBJ databases">
        <authorList>
            <person name="Maclean D."/>
            <person name="Macfadyen A."/>
        </authorList>
    </citation>
    <scope>NUCLEOTIDE SEQUENCE [LARGE SCALE GENOMIC DNA]</scope>
</reference>
<dbReference type="InterPro" id="IPR011761">
    <property type="entry name" value="ATP-grasp"/>
</dbReference>
<evidence type="ECO:0000256" key="12">
    <source>
        <dbReference type="PROSITE-ProRule" id="PRU00409"/>
    </source>
</evidence>
<dbReference type="AlphaFoldDB" id="A0AAV1I3S4"/>
<dbReference type="PANTHER" id="PTHR43472:SF1">
    <property type="entry name" value="PHOSPHORIBOSYLAMINE--GLYCINE LIGASE, CHLOROPLASTIC"/>
    <property type="match status" value="1"/>
</dbReference>
<dbReference type="HAMAP" id="MF_00138">
    <property type="entry name" value="GARS"/>
    <property type="match status" value="1"/>
</dbReference>
<dbReference type="FunFam" id="3.90.600.10:FF:000001">
    <property type="entry name" value="Trifunctional purine biosynthetic protein adenosine-3"/>
    <property type="match status" value="1"/>
</dbReference>
<dbReference type="NCBIfam" id="TIGR00877">
    <property type="entry name" value="purD"/>
    <property type="match status" value="1"/>
</dbReference>
<evidence type="ECO:0000256" key="3">
    <source>
        <dbReference type="ARBA" id="ARBA00022598"/>
    </source>
</evidence>
<accession>A0AAV1I3S4</accession>
<dbReference type="Gene3D" id="3.30.1490.20">
    <property type="entry name" value="ATP-grasp fold, A domain"/>
    <property type="match status" value="1"/>
</dbReference>
<proteinExistence type="inferred from homology"/>
<dbReference type="InterPro" id="IPR037123">
    <property type="entry name" value="PRibGlycinamide_synth_C_sf"/>
</dbReference>
<dbReference type="PROSITE" id="PS50975">
    <property type="entry name" value="ATP_GRASP"/>
    <property type="match status" value="1"/>
</dbReference>
<evidence type="ECO:0000256" key="7">
    <source>
        <dbReference type="ARBA" id="ARBA00022840"/>
    </source>
</evidence>
<evidence type="ECO:0000256" key="8">
    <source>
        <dbReference type="ARBA" id="ARBA00023211"/>
    </source>
</evidence>
<organism evidence="14 15">
    <name type="scientific">Coccomyxa viridis</name>
    <dbReference type="NCBI Taxonomy" id="1274662"/>
    <lineage>
        <taxon>Eukaryota</taxon>
        <taxon>Viridiplantae</taxon>
        <taxon>Chlorophyta</taxon>
        <taxon>core chlorophytes</taxon>
        <taxon>Trebouxiophyceae</taxon>
        <taxon>Trebouxiophyceae incertae sedis</taxon>
        <taxon>Coccomyxaceae</taxon>
        <taxon>Coccomyxa</taxon>
    </lineage>
</organism>
<feature type="domain" description="ATP-grasp" evidence="13">
    <location>
        <begin position="166"/>
        <end position="372"/>
    </location>
</feature>
<dbReference type="EMBL" id="CAUYUE010000006">
    <property type="protein sequence ID" value="CAK0780871.1"/>
    <property type="molecule type" value="Genomic_DNA"/>
</dbReference>
<dbReference type="InterPro" id="IPR000115">
    <property type="entry name" value="PRibGlycinamide_synth"/>
</dbReference>
<keyword evidence="8" id="KW-0464">Manganese</keyword>
<keyword evidence="15" id="KW-1185">Reference proteome</keyword>
<keyword evidence="5 12" id="KW-0547">Nucleotide-binding</keyword>
<dbReference type="SUPFAM" id="SSF52440">
    <property type="entry name" value="PreATP-grasp domain"/>
    <property type="match status" value="1"/>
</dbReference>
<dbReference type="Pfam" id="PF02843">
    <property type="entry name" value="GARS_C"/>
    <property type="match status" value="1"/>
</dbReference>